<evidence type="ECO:0000256" key="1">
    <source>
        <dbReference type="SAM" id="Phobius"/>
    </source>
</evidence>
<dbReference type="EMBL" id="JAACJN010000059">
    <property type="protein sequence ID" value="KAF5381211.1"/>
    <property type="molecule type" value="Genomic_DNA"/>
</dbReference>
<evidence type="ECO:0000313" key="3">
    <source>
        <dbReference type="Proteomes" id="UP000518752"/>
    </source>
</evidence>
<feature type="transmembrane region" description="Helical" evidence="1">
    <location>
        <begin position="21"/>
        <end position="46"/>
    </location>
</feature>
<reference evidence="2 3" key="1">
    <citation type="journal article" date="2020" name="ISME J.">
        <title>Uncovering the hidden diversity of litter-decomposition mechanisms in mushroom-forming fungi.</title>
        <authorList>
            <person name="Floudas D."/>
            <person name="Bentzer J."/>
            <person name="Ahren D."/>
            <person name="Johansson T."/>
            <person name="Persson P."/>
            <person name="Tunlid A."/>
        </authorList>
    </citation>
    <scope>NUCLEOTIDE SEQUENCE [LARGE SCALE GENOMIC DNA]</scope>
    <source>
        <strain evidence="2 3">CBS 406.79</strain>
    </source>
</reference>
<keyword evidence="1" id="KW-0472">Membrane</keyword>
<dbReference type="Proteomes" id="UP000518752">
    <property type="component" value="Unassembled WGS sequence"/>
</dbReference>
<comment type="caution">
    <text evidence="2">The sequence shown here is derived from an EMBL/GenBank/DDBJ whole genome shotgun (WGS) entry which is preliminary data.</text>
</comment>
<feature type="transmembrane region" description="Helical" evidence="1">
    <location>
        <begin position="109"/>
        <end position="128"/>
    </location>
</feature>
<protein>
    <submittedName>
        <fullName evidence="2">Uncharacterized protein</fullName>
    </submittedName>
</protein>
<keyword evidence="3" id="KW-1185">Reference proteome</keyword>
<gene>
    <name evidence="2" type="ORF">D9757_007871</name>
</gene>
<organism evidence="2 3">
    <name type="scientific">Collybiopsis confluens</name>
    <dbReference type="NCBI Taxonomy" id="2823264"/>
    <lineage>
        <taxon>Eukaryota</taxon>
        <taxon>Fungi</taxon>
        <taxon>Dikarya</taxon>
        <taxon>Basidiomycota</taxon>
        <taxon>Agaricomycotina</taxon>
        <taxon>Agaricomycetes</taxon>
        <taxon>Agaricomycetidae</taxon>
        <taxon>Agaricales</taxon>
        <taxon>Marasmiineae</taxon>
        <taxon>Omphalotaceae</taxon>
        <taxon>Collybiopsis</taxon>
    </lineage>
</organism>
<feature type="transmembrane region" description="Helical" evidence="1">
    <location>
        <begin position="58"/>
        <end position="81"/>
    </location>
</feature>
<dbReference type="OrthoDB" id="3020506at2759"/>
<sequence length="310" mass="34429">MLGIILTPQLHGPKRAPDARICLISIVFRILACQTMLFVLHLILFLRVLALYNRNRLISIPLLSFIVFAYVGPTVPIVYGFKSTTMLQFSGACVHATASGSHSRRKKSILIFICGELFMQIILHGLAWKRTMWDFRNINFSQSRTAPGLLSVLNRDGAKVFTGVLSKFFPVQTRICPQYQLNFNLLAGLFALGIGLFKRGLPIVFIFPLLISFISFSIPVLILDSVFWKAYNFSPAHFFFTQGTRTILNLQNLSPSSNSSTSSKDAELTTIVFEDTDLGAGGHSDGLGGEGQDTVWDTTTFLDHISGQEN</sequence>
<feature type="transmembrane region" description="Helical" evidence="1">
    <location>
        <begin position="179"/>
        <end position="197"/>
    </location>
</feature>
<dbReference type="AlphaFoldDB" id="A0A8H5HCW5"/>
<accession>A0A8H5HCW5</accession>
<feature type="transmembrane region" description="Helical" evidence="1">
    <location>
        <begin position="204"/>
        <end position="228"/>
    </location>
</feature>
<keyword evidence="1" id="KW-1133">Transmembrane helix</keyword>
<name>A0A8H5HCW5_9AGAR</name>
<proteinExistence type="predicted"/>
<evidence type="ECO:0000313" key="2">
    <source>
        <dbReference type="EMBL" id="KAF5381211.1"/>
    </source>
</evidence>
<keyword evidence="1" id="KW-0812">Transmembrane</keyword>